<dbReference type="SMART" id="SM00109">
    <property type="entry name" value="C1"/>
    <property type="match status" value="4"/>
</dbReference>
<dbReference type="PANTHER" id="PTHR32410:SF154">
    <property type="entry name" value="CHP-RICH ZINC FINGER PROTEIN-LIKE-RELATED"/>
    <property type="match status" value="1"/>
</dbReference>
<dbReference type="InterPro" id="IPR004146">
    <property type="entry name" value="DC1"/>
</dbReference>
<dbReference type="RefSeq" id="XP_010434819.1">
    <property type="nucleotide sequence ID" value="XM_010436517.2"/>
</dbReference>
<organism evidence="5 6">
    <name type="scientific">Camelina sativa</name>
    <name type="common">False flax</name>
    <name type="synonym">Myagrum sativum</name>
    <dbReference type="NCBI Taxonomy" id="90675"/>
    <lineage>
        <taxon>Eukaryota</taxon>
        <taxon>Viridiplantae</taxon>
        <taxon>Streptophyta</taxon>
        <taxon>Embryophyta</taxon>
        <taxon>Tracheophyta</taxon>
        <taxon>Spermatophyta</taxon>
        <taxon>Magnoliopsida</taxon>
        <taxon>eudicotyledons</taxon>
        <taxon>Gunneridae</taxon>
        <taxon>Pentapetalae</taxon>
        <taxon>rosids</taxon>
        <taxon>malvids</taxon>
        <taxon>Brassicales</taxon>
        <taxon>Brassicaceae</taxon>
        <taxon>Camelineae</taxon>
        <taxon>Camelina</taxon>
    </lineage>
</organism>
<evidence type="ECO:0000259" key="4">
    <source>
        <dbReference type="PROSITE" id="PS50081"/>
    </source>
</evidence>
<dbReference type="Proteomes" id="UP000694864">
    <property type="component" value="Chromosome 2"/>
</dbReference>
<evidence type="ECO:0000313" key="6">
    <source>
        <dbReference type="RefSeq" id="XP_010434819.1"/>
    </source>
</evidence>
<proteinExistence type="predicted"/>
<keyword evidence="5" id="KW-1185">Reference proteome</keyword>
<dbReference type="InterPro" id="IPR002219">
    <property type="entry name" value="PKC_DAG/PE"/>
</dbReference>
<dbReference type="PROSITE" id="PS50081">
    <property type="entry name" value="ZF_DAG_PE_2"/>
    <property type="match status" value="1"/>
</dbReference>
<dbReference type="Pfam" id="PF03107">
    <property type="entry name" value="C1_2"/>
    <property type="match status" value="6"/>
</dbReference>
<keyword evidence="1" id="KW-0479">Metal-binding</keyword>
<dbReference type="InterPro" id="IPR053192">
    <property type="entry name" value="Vacuole_Formation_Reg"/>
</dbReference>
<name>A0ABM0U2D5_CAMSA</name>
<evidence type="ECO:0000313" key="5">
    <source>
        <dbReference type="Proteomes" id="UP000694864"/>
    </source>
</evidence>
<gene>
    <name evidence="6" type="primary">LOC104718721</name>
</gene>
<evidence type="ECO:0000256" key="1">
    <source>
        <dbReference type="ARBA" id="ARBA00022723"/>
    </source>
</evidence>
<dbReference type="PANTHER" id="PTHR32410">
    <property type="entry name" value="CYSTEINE/HISTIDINE-RICH C1 DOMAIN FAMILY PROTEIN"/>
    <property type="match status" value="1"/>
</dbReference>
<protein>
    <submittedName>
        <fullName evidence="6">Uncharacterized protein LOC104718721 isoform X1</fullName>
    </submittedName>
</protein>
<dbReference type="SUPFAM" id="SSF57889">
    <property type="entry name" value="Cysteine-rich domain"/>
    <property type="match status" value="6"/>
</dbReference>
<reference evidence="6" key="2">
    <citation type="submission" date="2025-08" db="UniProtKB">
        <authorList>
            <consortium name="RefSeq"/>
        </authorList>
    </citation>
    <scope>IDENTIFICATION</scope>
    <source>
        <tissue evidence="6">Leaf</tissue>
    </source>
</reference>
<feature type="domain" description="Phorbol-ester/DAG-type" evidence="4">
    <location>
        <begin position="13"/>
        <end position="59"/>
    </location>
</feature>
<dbReference type="InterPro" id="IPR046349">
    <property type="entry name" value="C1-like_sf"/>
</dbReference>
<keyword evidence="2" id="KW-0677">Repeat</keyword>
<dbReference type="InterPro" id="IPR054483">
    <property type="entry name" value="DC1-like_CT"/>
</dbReference>
<accession>A0ABM0U2D5</accession>
<evidence type="ECO:0000256" key="3">
    <source>
        <dbReference type="ARBA" id="ARBA00022833"/>
    </source>
</evidence>
<evidence type="ECO:0000256" key="2">
    <source>
        <dbReference type="ARBA" id="ARBA00022737"/>
    </source>
</evidence>
<keyword evidence="3" id="KW-0862">Zinc</keyword>
<dbReference type="Pfam" id="PF22926">
    <property type="entry name" value="C1-like_CT"/>
    <property type="match status" value="1"/>
</dbReference>
<sequence length="660" mass="75774">MESEGVSLPLIHEHVMMPLNNLRKGDCCGRCGFTSGGYYCKSCDFFVHRKCVDESPEYIEHSSHAVHPLKLQTKPHKDNICDLCQERIVNLCYRCEICDFDVDLFCAQYQPPWVIAMSEPDGFTRCRDKELLKLDCVANCGRIICYEYYCKKWGLAFHVDCLRNRSSVTKDPSEVNHTYHPLHPLKLYEGKPPEYSDRKCRLCAKKIYFDKLFYHCSFCNFSLDTGCVLKPPPQSVLNLKAHAHQLIFRPRLDSFTCNACGLSGYRCPYICVQCDFMIHQDCLDLPCVININRHEHRVSRTSVLGVVNSVCGVCHQKVDWTWGGYSCQRCPRYVVHSKCATRKDVWNGIELEGVPEEVDDINPYVVIDDNTIQHFSHKEHYLRFHVNGVLCKENKRCRACTHPICLQPFYGCIDCDDFILHQNCAESPTRKRHVLHNERLTLVTGVANFSVCYACQKLCNGFMYQCADKKFDVLCGSISEPFFHPSHLHHPLYYIPSEEGKQCNGCDNNSSSLVLTCIESGCGFVLGFDCATLPQVIKHRVDDHPLSLCYGEKTNGKYWCDICEKEMNLDTWFYTCKDQQASMHTKCVLGDFTGLMPRSTIDYYDISYEVVLNNSVSRPFCRVCESHCMYPINLKMLGTTYHICSLQCAYLAGSRRLKAN</sequence>
<reference evidence="5" key="1">
    <citation type="journal article" date="2014" name="Nat. Commun.">
        <title>The emerging biofuel crop Camelina sativa retains a highly undifferentiated hexaploid genome structure.</title>
        <authorList>
            <person name="Kagale S."/>
            <person name="Koh C."/>
            <person name="Nixon J."/>
            <person name="Bollina V."/>
            <person name="Clarke W.E."/>
            <person name="Tuteja R."/>
            <person name="Spillane C."/>
            <person name="Robinson S.J."/>
            <person name="Links M.G."/>
            <person name="Clarke C."/>
            <person name="Higgins E.E."/>
            <person name="Huebert T."/>
            <person name="Sharpe A.G."/>
            <person name="Parkin I.A."/>
        </authorList>
    </citation>
    <scope>NUCLEOTIDE SEQUENCE [LARGE SCALE GENOMIC DNA]</scope>
    <source>
        <strain evidence="5">cv. DH55</strain>
    </source>
</reference>
<dbReference type="GeneID" id="104718721"/>